<dbReference type="PANTHER" id="PTHR32089:SF74">
    <property type="entry name" value="METHYL-ACCEPTING CHEMOTAXIS PROTEIN AER"/>
    <property type="match status" value="1"/>
</dbReference>
<evidence type="ECO:0000256" key="3">
    <source>
        <dbReference type="ARBA" id="ARBA00029447"/>
    </source>
</evidence>
<dbReference type="NCBIfam" id="TIGR00229">
    <property type="entry name" value="sensory_box"/>
    <property type="match status" value="1"/>
</dbReference>
<dbReference type="RefSeq" id="WP_258329891.1">
    <property type="nucleotide sequence ID" value="NZ_JAPTGG010000001.1"/>
</dbReference>
<comment type="caution">
    <text evidence="7">The sequence shown here is derived from an EMBL/GenBank/DDBJ whole genome shotgun (WGS) entry which is preliminary data.</text>
</comment>
<evidence type="ECO:0000313" key="7">
    <source>
        <dbReference type="EMBL" id="MCZ0863748.1"/>
    </source>
</evidence>
<dbReference type="GO" id="GO:0004888">
    <property type="term" value="F:transmembrane signaling receptor activity"/>
    <property type="evidence" value="ECO:0007669"/>
    <property type="project" value="InterPro"/>
</dbReference>
<evidence type="ECO:0000259" key="6">
    <source>
        <dbReference type="PROSITE" id="PS50112"/>
    </source>
</evidence>
<dbReference type="Pfam" id="PF00015">
    <property type="entry name" value="MCPsignal"/>
    <property type="match status" value="1"/>
</dbReference>
<dbReference type="SMART" id="SM00283">
    <property type="entry name" value="MA"/>
    <property type="match status" value="1"/>
</dbReference>
<evidence type="ECO:0000256" key="1">
    <source>
        <dbReference type="ARBA" id="ARBA00004370"/>
    </source>
</evidence>
<dbReference type="AlphaFoldDB" id="A0A9J6RH08"/>
<dbReference type="GO" id="GO:0016020">
    <property type="term" value="C:membrane"/>
    <property type="evidence" value="ECO:0007669"/>
    <property type="project" value="UniProtKB-SubCell"/>
</dbReference>
<feature type="domain" description="Methyl-accepting transducer" evidence="5">
    <location>
        <begin position="248"/>
        <end position="484"/>
    </location>
</feature>
<evidence type="ECO:0000256" key="2">
    <source>
        <dbReference type="ARBA" id="ARBA00023224"/>
    </source>
</evidence>
<evidence type="ECO:0000313" key="8">
    <source>
        <dbReference type="Proteomes" id="UP001069090"/>
    </source>
</evidence>
<keyword evidence="2 4" id="KW-0807">Transducer</keyword>
<dbReference type="PRINTS" id="PR00260">
    <property type="entry name" value="CHEMTRNSDUCR"/>
</dbReference>
<dbReference type="CDD" id="cd11386">
    <property type="entry name" value="MCP_signal"/>
    <property type="match status" value="1"/>
</dbReference>
<dbReference type="InterPro" id="IPR013655">
    <property type="entry name" value="PAS_fold_3"/>
</dbReference>
<keyword evidence="8" id="KW-1185">Reference proteome</keyword>
<organism evidence="7 8">
    <name type="scientific">Dasania phycosphaerae</name>
    <dbReference type="NCBI Taxonomy" id="2950436"/>
    <lineage>
        <taxon>Bacteria</taxon>
        <taxon>Pseudomonadati</taxon>
        <taxon>Pseudomonadota</taxon>
        <taxon>Gammaproteobacteria</taxon>
        <taxon>Cellvibrionales</taxon>
        <taxon>Spongiibacteraceae</taxon>
        <taxon>Dasania</taxon>
    </lineage>
</organism>
<dbReference type="PANTHER" id="PTHR32089">
    <property type="entry name" value="METHYL-ACCEPTING CHEMOTAXIS PROTEIN MCPB"/>
    <property type="match status" value="1"/>
</dbReference>
<dbReference type="Proteomes" id="UP001069090">
    <property type="component" value="Unassembled WGS sequence"/>
</dbReference>
<dbReference type="Gene3D" id="3.30.450.20">
    <property type="entry name" value="PAS domain"/>
    <property type="match status" value="1"/>
</dbReference>
<dbReference type="SUPFAM" id="SSF55785">
    <property type="entry name" value="PYP-like sensor domain (PAS domain)"/>
    <property type="match status" value="1"/>
</dbReference>
<dbReference type="Pfam" id="PF08447">
    <property type="entry name" value="PAS_3"/>
    <property type="match status" value="1"/>
</dbReference>
<evidence type="ECO:0000259" key="5">
    <source>
        <dbReference type="PROSITE" id="PS50111"/>
    </source>
</evidence>
<dbReference type="Gene3D" id="1.10.287.950">
    <property type="entry name" value="Methyl-accepting chemotaxis protein"/>
    <property type="match status" value="1"/>
</dbReference>
<gene>
    <name evidence="7" type="ORF">O0V09_00965</name>
</gene>
<dbReference type="InterPro" id="IPR004090">
    <property type="entry name" value="Chemotax_Me-accpt_rcpt"/>
</dbReference>
<dbReference type="InterPro" id="IPR004089">
    <property type="entry name" value="MCPsignal_dom"/>
</dbReference>
<feature type="domain" description="PAS" evidence="6">
    <location>
        <begin position="21"/>
        <end position="60"/>
    </location>
</feature>
<dbReference type="CDD" id="cd00130">
    <property type="entry name" value="PAS"/>
    <property type="match status" value="1"/>
</dbReference>
<protein>
    <submittedName>
        <fullName evidence="7">PAS domain-containing methyl-accepting chemotaxis protein</fullName>
    </submittedName>
</protein>
<accession>A0A9J6RH08</accession>
<dbReference type="PROSITE" id="PS50112">
    <property type="entry name" value="PAS"/>
    <property type="match status" value="1"/>
</dbReference>
<dbReference type="FunFam" id="1.10.287.950:FF:000001">
    <property type="entry name" value="Methyl-accepting chemotaxis sensory transducer"/>
    <property type="match status" value="1"/>
</dbReference>
<proteinExistence type="inferred from homology"/>
<sequence length="521" mass="55680">MRSNLPISDHEVVLQEHDVLISTTNTKGVISSVNEDFVRVSGFSEQELLGQAHNIVRHPDMPQAAFKDLWAVIAGDQPWMGLVKNRCKNGDHYYVDAYVTPIYQQGKVSGYQSVRVKADPAVIARAKKLYKDLANRKHSWLRLLKPQNLSFRLKAGLAAVFVASPSLLAASVGGSVGLALLTLGLALGVSLCLVQPLITMATGSKSIFSNALSQAVYSGRADELGQLDLVIKAQCAQNRTILGRVSHASQGLLAVSDAARAVVKKTSAGVDRQQQEIELVATAMHEMTATVSEVAHHAETTSQASQQVLAQTQQGEKLVAAAISDIDSLAQSVEQATQVIEALKADSEKIGSVVDVISNIASETNLLALNAAIEAARAGEQGRGFAVVADEVRNLASNTQNSTDEIQQMIKRIQQTAVEAVVAMDNGKQLAYKSVQQIESVGGAFEGISAGVSQISDMNYQVAAASEQQSMVSEEINRNMANIMTLANETHSHAQETDSASQQVSSLAHDMALMVQQFGKV</sequence>
<dbReference type="GO" id="GO:0007165">
    <property type="term" value="P:signal transduction"/>
    <property type="evidence" value="ECO:0007669"/>
    <property type="project" value="UniProtKB-KW"/>
</dbReference>
<dbReference type="EMBL" id="JAPTGG010000001">
    <property type="protein sequence ID" value="MCZ0863748.1"/>
    <property type="molecule type" value="Genomic_DNA"/>
</dbReference>
<evidence type="ECO:0000256" key="4">
    <source>
        <dbReference type="PROSITE-ProRule" id="PRU00284"/>
    </source>
</evidence>
<name>A0A9J6RH08_9GAMM</name>
<dbReference type="InterPro" id="IPR035965">
    <property type="entry name" value="PAS-like_dom_sf"/>
</dbReference>
<comment type="subcellular location">
    <subcellularLocation>
        <location evidence="1">Membrane</location>
    </subcellularLocation>
</comment>
<dbReference type="SUPFAM" id="SSF58104">
    <property type="entry name" value="Methyl-accepting chemotaxis protein (MCP) signaling domain"/>
    <property type="match status" value="1"/>
</dbReference>
<reference evidence="7 8" key="1">
    <citation type="submission" date="2022-12" db="EMBL/GenBank/DDBJ databases">
        <title>Dasania phycosphaerae sp. nov., isolated from particulate material of the south coast of Korea.</title>
        <authorList>
            <person name="Jiang Y."/>
        </authorList>
    </citation>
    <scope>NUCLEOTIDE SEQUENCE [LARGE SCALE GENOMIC DNA]</scope>
    <source>
        <strain evidence="7 8">GY-19</strain>
    </source>
</reference>
<dbReference type="GO" id="GO:0006935">
    <property type="term" value="P:chemotaxis"/>
    <property type="evidence" value="ECO:0007669"/>
    <property type="project" value="InterPro"/>
</dbReference>
<dbReference type="InterPro" id="IPR000014">
    <property type="entry name" value="PAS"/>
</dbReference>
<comment type="similarity">
    <text evidence="3">Belongs to the methyl-accepting chemotaxis (MCP) protein family.</text>
</comment>
<dbReference type="PROSITE" id="PS50111">
    <property type="entry name" value="CHEMOTAXIS_TRANSDUC_2"/>
    <property type="match status" value="1"/>
</dbReference>